<dbReference type="EMBL" id="LBFI01000012">
    <property type="protein sequence ID" value="KKM46820.1"/>
    <property type="molecule type" value="Genomic_DNA"/>
</dbReference>
<organism evidence="1 2">
    <name type="scientific">Rathayibacter toxicus</name>
    <dbReference type="NCBI Taxonomy" id="145458"/>
    <lineage>
        <taxon>Bacteria</taxon>
        <taxon>Bacillati</taxon>
        <taxon>Actinomycetota</taxon>
        <taxon>Actinomycetes</taxon>
        <taxon>Micrococcales</taxon>
        <taxon>Microbacteriaceae</taxon>
        <taxon>Rathayibacter</taxon>
    </lineage>
</organism>
<keyword evidence="2" id="KW-1185">Reference proteome</keyword>
<dbReference type="Proteomes" id="UP000052979">
    <property type="component" value="Unassembled WGS sequence"/>
</dbReference>
<gene>
    <name evidence="1" type="ORF">VT73_02170</name>
</gene>
<evidence type="ECO:0000313" key="1">
    <source>
        <dbReference type="EMBL" id="KKM46820.1"/>
    </source>
</evidence>
<comment type="caution">
    <text evidence="1">The sequence shown here is derived from an EMBL/GenBank/DDBJ whole genome shotgun (WGS) entry which is preliminary data.</text>
</comment>
<evidence type="ECO:0000313" key="2">
    <source>
        <dbReference type="Proteomes" id="UP000052979"/>
    </source>
</evidence>
<sequence length="134" mass="14955">MLLSSRAASPDIREVLNGTVAVGDGTLVPCWSWNAIAGNRHDRTAAEESGRGDFLDLYDTIADSSYQGTGAVTAIKKYPGQKQLDTNRETQSIRQRPPLLYRTYRNLAHIPHPTTHLHYHPKNSILHTRLSTFS</sequence>
<dbReference type="AlphaFoldDB" id="A0A0U1PV86"/>
<protein>
    <recommendedName>
        <fullName evidence="3">DDE Tnp4 domain-containing protein</fullName>
    </recommendedName>
</protein>
<name>A0A0U1PV86_9MICO</name>
<dbReference type="PATRIC" id="fig|145458.8.peg.424"/>
<accession>A0A0U1PV86</accession>
<proteinExistence type="predicted"/>
<reference evidence="1 2" key="1">
    <citation type="submission" date="2015-04" db="EMBL/GenBank/DDBJ databases">
        <title>Draft genome sequence of Rathayibacter toxicus strain FH-142 (AKA 70134 or CS 32), a Western Australian isolate.</title>
        <authorList>
            <consortium name="Consortium for Microbial Forensics and Genomics (microFORGE)"/>
            <person name="Knight B.M."/>
            <person name="Roberts D.P."/>
            <person name="Lin D."/>
            <person name="Hari K."/>
            <person name="Fletcher J."/>
            <person name="Melcher U."/>
            <person name="Blagden T."/>
            <person name="Luster D.G."/>
            <person name="Sechler A.J."/>
            <person name="Schneider W.L."/>
            <person name="Winegar R.A."/>
        </authorList>
    </citation>
    <scope>NUCLEOTIDE SEQUENCE [LARGE SCALE GENOMIC DNA]</scope>
    <source>
        <strain evidence="1 2">FH142</strain>
    </source>
</reference>
<evidence type="ECO:0008006" key="3">
    <source>
        <dbReference type="Google" id="ProtNLM"/>
    </source>
</evidence>